<comment type="caution">
    <text evidence="1">The sequence shown here is derived from an EMBL/GenBank/DDBJ whole genome shotgun (WGS) entry which is preliminary data.</text>
</comment>
<protein>
    <recommendedName>
        <fullName evidence="3">RNase H type-1 domain-containing protein</fullName>
    </recommendedName>
</protein>
<sequence length="214" mass="24704">MILNKPVTTRLTTMQEKTDQEMRYGGRRSSKSREARLEHFEDCTKKKNMTTSDWNLIRLYLLKTKHQVLSTGDVSVNAHDLEKISKILPPWESFKIKWSYFQQENAIYSIYTDGSKMENSTGSSFVVFRTGLRSTMSTQDSTMRQTVFHAELHAIELAINYIVKNNLEEDIITDSRSTLLALANPRNYEPNILSLKDAIKNFQHILTSNGPKHI</sequence>
<dbReference type="CDD" id="cd09276">
    <property type="entry name" value="Rnase_HI_RT_non_LTR"/>
    <property type="match status" value="1"/>
</dbReference>
<dbReference type="GO" id="GO:0003676">
    <property type="term" value="F:nucleic acid binding"/>
    <property type="evidence" value="ECO:0007669"/>
    <property type="project" value="InterPro"/>
</dbReference>
<dbReference type="SUPFAM" id="SSF53098">
    <property type="entry name" value="Ribonuclease H-like"/>
    <property type="match status" value="1"/>
</dbReference>
<dbReference type="EMBL" id="BPLR01020920">
    <property type="protein sequence ID" value="GIX83975.1"/>
    <property type="molecule type" value="Genomic_DNA"/>
</dbReference>
<evidence type="ECO:0000313" key="2">
    <source>
        <dbReference type="Proteomes" id="UP001054945"/>
    </source>
</evidence>
<dbReference type="InterPro" id="IPR012337">
    <property type="entry name" value="RNaseH-like_sf"/>
</dbReference>
<reference evidence="1 2" key="1">
    <citation type="submission" date="2021-06" db="EMBL/GenBank/DDBJ databases">
        <title>Caerostris extrusa draft genome.</title>
        <authorList>
            <person name="Kono N."/>
            <person name="Arakawa K."/>
        </authorList>
    </citation>
    <scope>NUCLEOTIDE SEQUENCE [LARGE SCALE GENOMIC DNA]</scope>
</reference>
<dbReference type="Gene3D" id="3.30.420.10">
    <property type="entry name" value="Ribonuclease H-like superfamily/Ribonuclease H"/>
    <property type="match status" value="1"/>
</dbReference>
<dbReference type="InterPro" id="IPR036397">
    <property type="entry name" value="RNaseH_sf"/>
</dbReference>
<dbReference type="Proteomes" id="UP001054945">
    <property type="component" value="Unassembled WGS sequence"/>
</dbReference>
<keyword evidence="2" id="KW-1185">Reference proteome</keyword>
<accession>A0AAV4NJR0</accession>
<proteinExistence type="predicted"/>
<dbReference type="AlphaFoldDB" id="A0AAV4NJR0"/>
<name>A0AAV4NJR0_CAEEX</name>
<evidence type="ECO:0000313" key="1">
    <source>
        <dbReference type="EMBL" id="GIX83975.1"/>
    </source>
</evidence>
<evidence type="ECO:0008006" key="3">
    <source>
        <dbReference type="Google" id="ProtNLM"/>
    </source>
</evidence>
<gene>
    <name evidence="1" type="ORF">CEXT_658871</name>
</gene>
<organism evidence="1 2">
    <name type="scientific">Caerostris extrusa</name>
    <name type="common">Bark spider</name>
    <name type="synonym">Caerostris bankana</name>
    <dbReference type="NCBI Taxonomy" id="172846"/>
    <lineage>
        <taxon>Eukaryota</taxon>
        <taxon>Metazoa</taxon>
        <taxon>Ecdysozoa</taxon>
        <taxon>Arthropoda</taxon>
        <taxon>Chelicerata</taxon>
        <taxon>Arachnida</taxon>
        <taxon>Araneae</taxon>
        <taxon>Araneomorphae</taxon>
        <taxon>Entelegynae</taxon>
        <taxon>Araneoidea</taxon>
        <taxon>Araneidae</taxon>
        <taxon>Caerostris</taxon>
    </lineage>
</organism>